<proteinExistence type="predicted"/>
<dbReference type="EMBL" id="CP058579">
    <property type="protein sequence ID" value="QLG63330.1"/>
    <property type="molecule type" value="Genomic_DNA"/>
</dbReference>
<dbReference type="AlphaFoldDB" id="A0A7D5LCF5"/>
<gene>
    <name evidence="2" type="ORF">HUG12_16965</name>
</gene>
<dbReference type="RefSeq" id="WP_179269915.1">
    <property type="nucleotide sequence ID" value="NZ_CP058579.1"/>
</dbReference>
<dbReference type="KEGG" id="halu:HUG12_16965"/>
<reference evidence="2 3" key="1">
    <citation type="submission" date="2020-06" db="EMBL/GenBank/DDBJ databases">
        <title>NJ-3-1, isolated from saline soil.</title>
        <authorList>
            <person name="Cui H.L."/>
            <person name="Shi X."/>
        </authorList>
    </citation>
    <scope>NUCLEOTIDE SEQUENCE [LARGE SCALE GENOMIC DNA]</scope>
    <source>
        <strain evidence="2 3">NJ-3-1</strain>
    </source>
</reference>
<evidence type="ECO:0000256" key="1">
    <source>
        <dbReference type="SAM" id="Phobius"/>
    </source>
</evidence>
<evidence type="ECO:0000313" key="3">
    <source>
        <dbReference type="Proteomes" id="UP000509626"/>
    </source>
</evidence>
<accession>A0A7D5LCF5</accession>
<feature type="transmembrane region" description="Helical" evidence="1">
    <location>
        <begin position="57"/>
        <end position="76"/>
    </location>
</feature>
<evidence type="ECO:0000313" key="2">
    <source>
        <dbReference type="EMBL" id="QLG63330.1"/>
    </source>
</evidence>
<sequence length="80" mass="8291">MSGDRIIQFVVGAVGTTIMALVVIAFFDTLLASSAALQPGDPFYPLQGKLIETVVTTLPWLVPGALGAAIVVIACLQDGF</sequence>
<feature type="transmembrane region" description="Helical" evidence="1">
    <location>
        <begin position="9"/>
        <end position="37"/>
    </location>
</feature>
<keyword evidence="1" id="KW-0472">Membrane</keyword>
<dbReference type="GeneID" id="56039186"/>
<dbReference type="Proteomes" id="UP000509626">
    <property type="component" value="Chromosome"/>
</dbReference>
<keyword evidence="1" id="KW-1133">Transmembrane helix</keyword>
<keyword evidence="1" id="KW-0812">Transmembrane</keyword>
<protein>
    <submittedName>
        <fullName evidence="2">Uncharacterized protein</fullName>
    </submittedName>
</protein>
<name>A0A7D5LCF5_9EURY</name>
<keyword evidence="3" id="KW-1185">Reference proteome</keyword>
<dbReference type="OrthoDB" id="351135at2157"/>
<organism evidence="2 3">
    <name type="scientific">Halorarum salinum</name>
    <dbReference type="NCBI Taxonomy" id="2743089"/>
    <lineage>
        <taxon>Archaea</taxon>
        <taxon>Methanobacteriati</taxon>
        <taxon>Methanobacteriota</taxon>
        <taxon>Stenosarchaea group</taxon>
        <taxon>Halobacteria</taxon>
        <taxon>Halobacteriales</taxon>
        <taxon>Haloferacaceae</taxon>
        <taxon>Halorarum</taxon>
    </lineage>
</organism>